<protein>
    <submittedName>
        <fullName evidence="2">Uncharacterized protein</fullName>
    </submittedName>
</protein>
<reference evidence="2" key="2">
    <citation type="journal article" date="2015" name="Data Brief">
        <title>Shoot transcriptome of the giant reed, Arundo donax.</title>
        <authorList>
            <person name="Barrero R.A."/>
            <person name="Guerrero F.D."/>
            <person name="Moolhuijzen P."/>
            <person name="Goolsby J.A."/>
            <person name="Tidwell J."/>
            <person name="Bellgard S.E."/>
            <person name="Bellgard M.I."/>
        </authorList>
    </citation>
    <scope>NUCLEOTIDE SEQUENCE</scope>
    <source>
        <tissue evidence="2">Shoot tissue taken approximately 20 cm above the soil surface</tissue>
    </source>
</reference>
<organism evidence="2">
    <name type="scientific">Arundo donax</name>
    <name type="common">Giant reed</name>
    <name type="synonym">Donax arundinaceus</name>
    <dbReference type="NCBI Taxonomy" id="35708"/>
    <lineage>
        <taxon>Eukaryota</taxon>
        <taxon>Viridiplantae</taxon>
        <taxon>Streptophyta</taxon>
        <taxon>Embryophyta</taxon>
        <taxon>Tracheophyta</taxon>
        <taxon>Spermatophyta</taxon>
        <taxon>Magnoliopsida</taxon>
        <taxon>Liliopsida</taxon>
        <taxon>Poales</taxon>
        <taxon>Poaceae</taxon>
        <taxon>PACMAD clade</taxon>
        <taxon>Arundinoideae</taxon>
        <taxon>Arundineae</taxon>
        <taxon>Arundo</taxon>
    </lineage>
</organism>
<name>A0A0A9GNC9_ARUDO</name>
<dbReference type="AlphaFoldDB" id="A0A0A9GNC9"/>
<feature type="compositionally biased region" description="Basic and acidic residues" evidence="1">
    <location>
        <begin position="14"/>
        <end position="24"/>
    </location>
</feature>
<evidence type="ECO:0000313" key="2">
    <source>
        <dbReference type="EMBL" id="JAE22153.1"/>
    </source>
</evidence>
<dbReference type="EMBL" id="GBRH01175743">
    <property type="protein sequence ID" value="JAE22153.1"/>
    <property type="molecule type" value="Transcribed_RNA"/>
</dbReference>
<proteinExistence type="predicted"/>
<feature type="region of interest" description="Disordered" evidence="1">
    <location>
        <begin position="57"/>
        <end position="86"/>
    </location>
</feature>
<sequence length="86" mass="9694">MPSLQQGRLSVGRAGEESATDSKRTQLNPTRGRILQPTPVQFLLLLRRRLRGGRPLCFGGRKLDDDNSAARRRARAKSMTTTEWCQ</sequence>
<reference evidence="2" key="1">
    <citation type="submission" date="2014-09" db="EMBL/GenBank/DDBJ databases">
        <authorList>
            <person name="Magalhaes I.L.F."/>
            <person name="Oliveira U."/>
            <person name="Santos F.R."/>
            <person name="Vidigal T.H.D.A."/>
            <person name="Brescovit A.D."/>
            <person name="Santos A.J."/>
        </authorList>
    </citation>
    <scope>NUCLEOTIDE SEQUENCE</scope>
    <source>
        <tissue evidence="2">Shoot tissue taken approximately 20 cm above the soil surface</tissue>
    </source>
</reference>
<accession>A0A0A9GNC9</accession>
<evidence type="ECO:0000256" key="1">
    <source>
        <dbReference type="SAM" id="MobiDB-lite"/>
    </source>
</evidence>
<feature type="region of interest" description="Disordered" evidence="1">
    <location>
        <begin position="1"/>
        <end position="34"/>
    </location>
</feature>